<keyword evidence="3" id="KW-0285">Flavoprotein</keyword>
<organism evidence="5 6">
    <name type="scientific">Penicillium egyptiacum</name>
    <dbReference type="NCBI Taxonomy" id="1303716"/>
    <lineage>
        <taxon>Eukaryota</taxon>
        <taxon>Fungi</taxon>
        <taxon>Dikarya</taxon>
        <taxon>Ascomycota</taxon>
        <taxon>Pezizomycotina</taxon>
        <taxon>Eurotiomycetes</taxon>
        <taxon>Eurotiomycetidae</taxon>
        <taxon>Eurotiales</taxon>
        <taxon>Aspergillaceae</taxon>
        <taxon>Penicillium</taxon>
    </lineage>
</organism>
<comment type="caution">
    <text evidence="5">The sequence shown here is derived from an EMBL/GenBank/DDBJ whole genome shotgun (WGS) entry which is preliminary data.</text>
</comment>
<dbReference type="PANTHER" id="PTHR42877:SF4">
    <property type="entry name" value="FAD_NAD(P)-BINDING DOMAIN-CONTAINING PROTEIN-RELATED"/>
    <property type="match status" value="1"/>
</dbReference>
<keyword evidence="4" id="KW-0274">FAD</keyword>
<dbReference type="InterPro" id="IPR036188">
    <property type="entry name" value="FAD/NAD-bd_sf"/>
</dbReference>
<comment type="similarity">
    <text evidence="2">Belongs to the FAD-binding monooxygenase family.</text>
</comment>
<evidence type="ECO:0000313" key="5">
    <source>
        <dbReference type="EMBL" id="CAG8901248.1"/>
    </source>
</evidence>
<evidence type="ECO:0000256" key="4">
    <source>
        <dbReference type="ARBA" id="ARBA00022827"/>
    </source>
</evidence>
<accession>A0A9W4P7U8</accession>
<dbReference type="Gene3D" id="3.50.50.60">
    <property type="entry name" value="FAD/NAD(P)-binding domain"/>
    <property type="match status" value="2"/>
</dbReference>
<dbReference type="Pfam" id="PF13450">
    <property type="entry name" value="NAD_binding_8"/>
    <property type="match status" value="1"/>
</dbReference>
<sequence>MAQTLKRGLIHVRFSGIQISHEISTALPEIDLKVFEKNPGLGGTWFENRYPGCTCDVPSHTYQFSWAPNPRWTQLYPGASEIRHYLENTVKDHNLAKFFNFNWRCVSAKWDESESKWTARFEHTQRNTNLVVDSDVLIYAVGRLNNYKIPAIDGQSLFKGRIVHTAAWPDDLDVSCKRIVIVGNGASAVQCVPALQPDTPEEISSFELDVQSYDLHRVYLEKRVAVGLSGLWRGTLAQESFQNLCRCFMQSNIQDPILLEALLPNFEAGCRRFTPGRHYLNALQQPNVEYLQDSVVELTEETLITGSGRRFDCDVIIYATGFEPYKPRFPVLGRDGVDLMGNWNREGPCESYMAAMVAQFPNFFVFCPPICPVNGPAIPGIERTSNYMTRVIHRLQTDSLKSVSVKATAQREFNEWAQSRMPEMVWSGQCSSWYKNENGKVTVPWPGTMLHYYRATQTIRWEDFELRHFSPSLRYDSFGNGLTVEGFVPEEFPWVKLSDREESLNKANRKISSVVQHLKAAWPCWSIWTLCAILKYVS</sequence>
<name>A0A9W4P7U8_9EURO</name>
<evidence type="ECO:0000256" key="3">
    <source>
        <dbReference type="ARBA" id="ARBA00022630"/>
    </source>
</evidence>
<dbReference type="OrthoDB" id="74360at2759"/>
<dbReference type="EMBL" id="CAJVRC010000869">
    <property type="protein sequence ID" value="CAG8901248.1"/>
    <property type="molecule type" value="Genomic_DNA"/>
</dbReference>
<reference evidence="5" key="1">
    <citation type="submission" date="2021-07" db="EMBL/GenBank/DDBJ databases">
        <authorList>
            <person name="Branca A.L. A."/>
        </authorList>
    </citation>
    <scope>NUCLEOTIDE SEQUENCE</scope>
</reference>
<evidence type="ECO:0008006" key="7">
    <source>
        <dbReference type="Google" id="ProtNLM"/>
    </source>
</evidence>
<protein>
    <recommendedName>
        <fullName evidence="7">Monooxygenase</fullName>
    </recommendedName>
</protein>
<evidence type="ECO:0000256" key="1">
    <source>
        <dbReference type="ARBA" id="ARBA00001974"/>
    </source>
</evidence>
<dbReference type="Proteomes" id="UP001154252">
    <property type="component" value="Unassembled WGS sequence"/>
</dbReference>
<dbReference type="PANTHER" id="PTHR42877">
    <property type="entry name" value="L-ORNITHINE N(5)-MONOOXYGENASE-RELATED"/>
    <property type="match status" value="1"/>
</dbReference>
<keyword evidence="6" id="KW-1185">Reference proteome</keyword>
<dbReference type="AlphaFoldDB" id="A0A9W4P7U8"/>
<proteinExistence type="inferred from homology"/>
<dbReference type="SUPFAM" id="SSF51905">
    <property type="entry name" value="FAD/NAD(P)-binding domain"/>
    <property type="match status" value="3"/>
</dbReference>
<evidence type="ECO:0000313" key="6">
    <source>
        <dbReference type="Proteomes" id="UP001154252"/>
    </source>
</evidence>
<comment type="cofactor">
    <cofactor evidence="1">
        <name>FAD</name>
        <dbReference type="ChEBI" id="CHEBI:57692"/>
    </cofactor>
</comment>
<evidence type="ECO:0000256" key="2">
    <source>
        <dbReference type="ARBA" id="ARBA00010139"/>
    </source>
</evidence>
<gene>
    <name evidence="5" type="ORF">PEGY_LOCUS6419</name>
</gene>
<dbReference type="InterPro" id="IPR051209">
    <property type="entry name" value="FAD-bind_Monooxygenase_sf"/>
</dbReference>